<proteinExistence type="predicted"/>
<feature type="region of interest" description="Disordered" evidence="1">
    <location>
        <begin position="144"/>
        <end position="183"/>
    </location>
</feature>
<dbReference type="InterPro" id="IPR000782">
    <property type="entry name" value="FAS1_domain"/>
</dbReference>
<organism evidence="3 4">
    <name type="scientific">Rasamsonia emersonii (strain ATCC 16479 / CBS 393.64 / IMI 116815)</name>
    <dbReference type="NCBI Taxonomy" id="1408163"/>
    <lineage>
        <taxon>Eukaryota</taxon>
        <taxon>Fungi</taxon>
        <taxon>Dikarya</taxon>
        <taxon>Ascomycota</taxon>
        <taxon>Pezizomycotina</taxon>
        <taxon>Eurotiomycetes</taxon>
        <taxon>Eurotiomycetidae</taxon>
        <taxon>Eurotiales</taxon>
        <taxon>Trichocomaceae</taxon>
        <taxon>Rasamsonia</taxon>
    </lineage>
</organism>
<evidence type="ECO:0000313" key="4">
    <source>
        <dbReference type="Proteomes" id="UP000053958"/>
    </source>
</evidence>
<feature type="compositionally biased region" description="Acidic residues" evidence="1">
    <location>
        <begin position="491"/>
        <end position="500"/>
    </location>
</feature>
<dbReference type="Proteomes" id="UP000053958">
    <property type="component" value="Unassembled WGS sequence"/>
</dbReference>
<sequence>MKFPLLLSASLAAAFVVPDEKILAALSEEPIPNAFQLQQQQHDVDQGSFPPSWYVTTVADGIWRFASQLRHEENRCPEAEYESEDPQEVTSHDEYEYGGNIDASIAEDVNLQGDETEFHHHHRPIDRNHRFLQKLRDELNDVLGHRKHRPLPPPRRPPHRPPPQRPPFDEPEDDMPHGGHQPNQTIYQFISESEHTRIFAKIIEEFDEVVDYLNSTKANYTVFVPVDAAFQKFKHHPKPTKEFVLKWLEYHVSPGLYTRRTFFSAQTVPTLLKEENNSFNPQRISTQVGLKGLTLNFHSHVIRSNIFATNGVIHALDDVLFLPFSAVDTIDIVPSLLSTLNLGLVKTGLVDFLGPDTPKSGGTLFAPTNHAFAKLGPKINGFLFSRLGQKYLKALLKYHIVANRTLFSDAYYGPKNESDFTVVNGQHVDLPTLLHGHHLSVDIRHFHRFAHFVVNKHTRVSVSNVPVKEGVIHLVSSVIIPPRKRDSDSQVVEDDLEDDLPIGAETHHEEEEEMTVEELIERLQPYVEEE</sequence>
<dbReference type="RefSeq" id="XP_013331936.1">
    <property type="nucleotide sequence ID" value="XM_013476482.1"/>
</dbReference>
<evidence type="ECO:0000313" key="3">
    <source>
        <dbReference type="EMBL" id="KKA25324.1"/>
    </source>
</evidence>
<dbReference type="PROSITE" id="PS50213">
    <property type="entry name" value="FAS1"/>
    <property type="match status" value="2"/>
</dbReference>
<accession>A0A0F4Z467</accession>
<dbReference type="GeneID" id="25312695"/>
<name>A0A0F4Z467_RASE3</name>
<dbReference type="AlphaFoldDB" id="A0A0F4Z467"/>
<evidence type="ECO:0000256" key="1">
    <source>
        <dbReference type="SAM" id="MobiDB-lite"/>
    </source>
</evidence>
<feature type="domain" description="FAS1" evidence="2">
    <location>
        <begin position="183"/>
        <end position="320"/>
    </location>
</feature>
<protein>
    <recommendedName>
        <fullName evidence="2">FAS1 domain-containing protein</fullName>
    </recommendedName>
</protein>
<comment type="caution">
    <text evidence="3">The sequence shown here is derived from an EMBL/GenBank/DDBJ whole genome shotgun (WGS) entry which is preliminary data.</text>
</comment>
<dbReference type="Gene3D" id="2.30.180.10">
    <property type="entry name" value="FAS1 domain"/>
    <property type="match status" value="2"/>
</dbReference>
<dbReference type="SUPFAM" id="SSF82153">
    <property type="entry name" value="FAS1 domain"/>
    <property type="match status" value="2"/>
</dbReference>
<dbReference type="InterPro" id="IPR036378">
    <property type="entry name" value="FAS1_dom_sf"/>
</dbReference>
<dbReference type="SMART" id="SM00554">
    <property type="entry name" value="FAS1"/>
    <property type="match status" value="2"/>
</dbReference>
<dbReference type="PANTHER" id="PTHR10900">
    <property type="entry name" value="PERIOSTIN-RELATED"/>
    <property type="match status" value="1"/>
</dbReference>
<gene>
    <name evidence="3" type="ORF">T310_0641</name>
</gene>
<reference evidence="3 4" key="1">
    <citation type="submission" date="2015-04" db="EMBL/GenBank/DDBJ databases">
        <authorList>
            <person name="Heijne W.H."/>
            <person name="Fedorova N.D."/>
            <person name="Nierman W.C."/>
            <person name="Vollebregt A.W."/>
            <person name="Zhao Z."/>
            <person name="Wu L."/>
            <person name="Kumar M."/>
            <person name="Stam H."/>
            <person name="van den Berg M.A."/>
            <person name="Pel H.J."/>
        </authorList>
    </citation>
    <scope>NUCLEOTIDE SEQUENCE [LARGE SCALE GENOMIC DNA]</scope>
    <source>
        <strain evidence="3 4">CBS 393.64</strain>
    </source>
</reference>
<dbReference type="InterPro" id="IPR050904">
    <property type="entry name" value="Adhesion/Biosynth-related"/>
</dbReference>
<dbReference type="PANTHER" id="PTHR10900:SF125">
    <property type="entry name" value="FAS1 DOMAIN-CONTAINING PROTEIN YLR001C"/>
    <property type="match status" value="1"/>
</dbReference>
<dbReference type="EMBL" id="LASV01000025">
    <property type="protein sequence ID" value="KKA25324.1"/>
    <property type="molecule type" value="Genomic_DNA"/>
</dbReference>
<feature type="compositionally biased region" description="Pro residues" evidence="1">
    <location>
        <begin position="151"/>
        <end position="166"/>
    </location>
</feature>
<feature type="domain" description="FAS1" evidence="2">
    <location>
        <begin position="323"/>
        <end position="479"/>
    </location>
</feature>
<dbReference type="Pfam" id="PF02469">
    <property type="entry name" value="Fasciclin"/>
    <property type="match status" value="2"/>
</dbReference>
<dbReference type="STRING" id="1408163.A0A0F4Z467"/>
<feature type="region of interest" description="Disordered" evidence="1">
    <location>
        <begin position="485"/>
        <end position="517"/>
    </location>
</feature>
<dbReference type="OrthoDB" id="7700931at2759"/>
<keyword evidence="4" id="KW-1185">Reference proteome</keyword>
<evidence type="ECO:0000259" key="2">
    <source>
        <dbReference type="PROSITE" id="PS50213"/>
    </source>
</evidence>